<evidence type="ECO:0000256" key="3">
    <source>
        <dbReference type="SAM" id="MobiDB-lite"/>
    </source>
</evidence>
<evidence type="ECO:0000313" key="6">
    <source>
        <dbReference type="Proteomes" id="UP000078046"/>
    </source>
</evidence>
<dbReference type="Pfam" id="PF14381">
    <property type="entry name" value="EDR1_CTR1_ARMC3_pept"/>
    <property type="match status" value="1"/>
</dbReference>
<dbReference type="PANTHER" id="PTHR46618">
    <property type="entry name" value="ARMADILLO REPEAT-CONTAINING PROTEIN 3"/>
    <property type="match status" value="1"/>
</dbReference>
<dbReference type="EMBL" id="LWCA01000120">
    <property type="protein sequence ID" value="OAF70700.1"/>
    <property type="molecule type" value="Genomic_DNA"/>
</dbReference>
<comment type="caution">
    <text evidence="5">The sequence shown here is derived from an EMBL/GenBank/DDBJ whole genome shotgun (WGS) entry which is preliminary data.</text>
</comment>
<keyword evidence="1" id="KW-0677">Repeat</keyword>
<dbReference type="InterPro" id="IPR052441">
    <property type="entry name" value="Armadillo-Ser/Thr_Kinase"/>
</dbReference>
<evidence type="ECO:0000313" key="5">
    <source>
        <dbReference type="EMBL" id="OAF70700.1"/>
    </source>
</evidence>
<dbReference type="InterPro" id="IPR011989">
    <property type="entry name" value="ARM-like"/>
</dbReference>
<dbReference type="PROSITE" id="PS50176">
    <property type="entry name" value="ARM_REPEAT"/>
    <property type="match status" value="1"/>
</dbReference>
<dbReference type="InterPro" id="IPR016024">
    <property type="entry name" value="ARM-type_fold"/>
</dbReference>
<accession>A0A177B951</accession>
<organism evidence="5 6">
    <name type="scientific">Intoshia linei</name>
    <dbReference type="NCBI Taxonomy" id="1819745"/>
    <lineage>
        <taxon>Eukaryota</taxon>
        <taxon>Metazoa</taxon>
        <taxon>Spiralia</taxon>
        <taxon>Lophotrochozoa</taxon>
        <taxon>Mesozoa</taxon>
        <taxon>Orthonectida</taxon>
        <taxon>Rhopaluridae</taxon>
        <taxon>Intoshia</taxon>
    </lineage>
</organism>
<dbReference type="InterPro" id="IPR055164">
    <property type="entry name" value="EDR1/CTR1/ARMC3-like_pept-like"/>
</dbReference>
<dbReference type="Gene3D" id="1.25.10.10">
    <property type="entry name" value="Leucine-rich Repeat Variant"/>
    <property type="match status" value="3"/>
</dbReference>
<protein>
    <submittedName>
        <fullName evidence="5">Beta-catenin-like protein</fullName>
    </submittedName>
</protein>
<keyword evidence="6" id="KW-1185">Reference proteome</keyword>
<proteinExistence type="predicted"/>
<dbReference type="Proteomes" id="UP000078046">
    <property type="component" value="Unassembled WGS sequence"/>
</dbReference>
<evidence type="ECO:0000256" key="1">
    <source>
        <dbReference type="ARBA" id="ARBA00022737"/>
    </source>
</evidence>
<feature type="compositionally biased region" description="Basic and acidic residues" evidence="3">
    <location>
        <begin position="311"/>
        <end position="329"/>
    </location>
</feature>
<name>A0A177B951_9BILA</name>
<reference evidence="5 6" key="1">
    <citation type="submission" date="2016-04" db="EMBL/GenBank/DDBJ databases">
        <title>The genome of Intoshia linei affirms orthonectids as highly simplified spiralians.</title>
        <authorList>
            <person name="Mikhailov K.V."/>
            <person name="Slusarev G.S."/>
            <person name="Nikitin M.A."/>
            <person name="Logacheva M.D."/>
            <person name="Penin A."/>
            <person name="Aleoshin V."/>
            <person name="Panchin Y.V."/>
        </authorList>
    </citation>
    <scope>NUCLEOTIDE SEQUENCE [LARGE SCALE GENOMIC DNA]</scope>
    <source>
        <strain evidence="5">Intl2013</strain>
        <tissue evidence="5">Whole animal</tissue>
    </source>
</reference>
<evidence type="ECO:0000259" key="4">
    <source>
        <dbReference type="Pfam" id="PF14381"/>
    </source>
</evidence>
<feature type="domain" description="EDR1/CTR1/ARMC3-like peptidase-like" evidence="4">
    <location>
        <begin position="709"/>
        <end position="826"/>
    </location>
</feature>
<sequence>MAKKTKKTTDKSTADVFDPVTLESSQSATVVLLLNSKEEEVVIKALESLVRYADKCDENRKDLFDLSSLDILIKLTQHENRTIRRNSSMCLAILTKNADVRLYLKRQNGVLSHFINLLGPDESSIIHEYAALSLSNICTDMHAAIDVAQSDALDALTKLLESSDPDVSKNAVETLSILAQNYQCRQLLSNIEIFPSLLNLLKSDYATIQQLSLKTLQLASLNKENRKIMQEFDAVNKLTDFLTHTEWSDLHPNVIFVMENLLEDVEVVEFLVDDMRYKQTLRNNGALRKIAKMLIDVNVEEDETTKKKPTKKDGKSGKKKGQQDADKQNNTESQAEAAIKLSIEIKESLCNIIAKSSSNVDNIKIFHEFEIDKTLLNMLNSDNWNIIHPSCQTLGVMATSSICRESIFKYDGLEVIIKLLKNDHSQVRQSATLCLANLIFENTTNANELNKSSIIDSINSILQESRDNSVINASILLRNMASASATIKSDCIKAGCVKAMLESIKTNANGIIMLTELMKTLSCYLTDCDARKIFDDCNGSSILENCLNLNDINLIRYTSQALTVACNNESIVEKLVSSGVLSKLISIYKSKSRTNIHTKLAIDRIFNFNLTVKFAYLDKLEETDIVTGLFVDVGRVRSLNDKVKTLNELAEEEVNHKKPIILINPDNELCTDNYFEVHEFYLEITINCLLRLNKILNMNEEEAMKFISDNKKEVELMDISSFDLRLTSYIEHVMRNIQPLPTLLDQVEALAMFVSKSMGGFVQSLSIKDCKYQLNLSELRNSLNTNVIPIGLIFKGLQDYRAVLFKILADRLGISCTLERGKYNNYWNTLTVILPEGQKTSSQRRKKMFTKDCIVDLVFHVGRLMDVTTTEAIKYKSF</sequence>
<gene>
    <name evidence="5" type="ORF">A3Q56_01556</name>
</gene>
<dbReference type="AlphaFoldDB" id="A0A177B951"/>
<dbReference type="PANTHER" id="PTHR46618:SF1">
    <property type="entry name" value="ARMADILLO REPEAT-CONTAINING PROTEIN 3"/>
    <property type="match status" value="1"/>
</dbReference>
<feature type="repeat" description="ARM" evidence="2">
    <location>
        <begin position="151"/>
        <end position="181"/>
    </location>
</feature>
<dbReference type="OrthoDB" id="7537227at2759"/>
<dbReference type="SUPFAM" id="SSF48371">
    <property type="entry name" value="ARM repeat"/>
    <property type="match status" value="1"/>
</dbReference>
<evidence type="ECO:0000256" key="2">
    <source>
        <dbReference type="PROSITE-ProRule" id="PRU00259"/>
    </source>
</evidence>
<dbReference type="InterPro" id="IPR000225">
    <property type="entry name" value="Armadillo"/>
</dbReference>
<feature type="region of interest" description="Disordered" evidence="3">
    <location>
        <begin position="301"/>
        <end position="333"/>
    </location>
</feature>
<dbReference type="SMART" id="SM00185">
    <property type="entry name" value="ARM"/>
    <property type="match status" value="6"/>
</dbReference>